<evidence type="ECO:0000313" key="1">
    <source>
        <dbReference type="EMBL" id="QOD60631.1"/>
    </source>
</evidence>
<keyword evidence="1" id="KW-0255">Endonuclease</keyword>
<gene>
    <name evidence="1" type="ORF">H9I45_15025</name>
</gene>
<dbReference type="GO" id="GO:0004519">
    <property type="term" value="F:endonuclease activity"/>
    <property type="evidence" value="ECO:0007669"/>
    <property type="project" value="UniProtKB-KW"/>
</dbReference>
<accession>A0A7L8AF50</accession>
<name>A0A7L8AF50_9FLAO</name>
<protein>
    <submittedName>
        <fullName evidence="1">HNH endonuclease</fullName>
    </submittedName>
</protein>
<sequence>MPIIPKPKKKPWQQERVVQGRRLHDNSKFYNSRAWRKVSKAYKLAHPVCECKECKEKELLKPSNVTDHIKGLQFLLDNKLDPYDWKELQAMSSSCHNKKSGRDAHKNKIK</sequence>
<keyword evidence="1" id="KW-0540">Nuclease</keyword>
<organism evidence="1 2">
    <name type="scientific">Polaribacter haliotis</name>
    <dbReference type="NCBI Taxonomy" id="1888915"/>
    <lineage>
        <taxon>Bacteria</taxon>
        <taxon>Pseudomonadati</taxon>
        <taxon>Bacteroidota</taxon>
        <taxon>Flavobacteriia</taxon>
        <taxon>Flavobacteriales</taxon>
        <taxon>Flavobacteriaceae</taxon>
    </lineage>
</organism>
<keyword evidence="2" id="KW-1185">Reference proteome</keyword>
<reference evidence="1 2" key="1">
    <citation type="journal article" date="2016" name="Int. J. Syst. Evol. Microbiol.">
        <title>Polaribacter haliotis sp. nov., isolated from the gut of abalone Haliotis discus hannai.</title>
        <authorList>
            <person name="Kim Y.O."/>
            <person name="Park I.S."/>
            <person name="Park S."/>
            <person name="Nam B.H."/>
            <person name="Park J.M."/>
            <person name="Kim D.G."/>
            <person name="Yoon J.H."/>
        </authorList>
    </citation>
    <scope>NUCLEOTIDE SEQUENCE [LARGE SCALE GENOMIC DNA]</scope>
    <source>
        <strain evidence="1 2">KCTC 52418</strain>
    </source>
</reference>
<evidence type="ECO:0000313" key="2">
    <source>
        <dbReference type="Proteomes" id="UP000516764"/>
    </source>
</evidence>
<proteinExistence type="predicted"/>
<dbReference type="OrthoDB" id="962665at2"/>
<dbReference type="RefSeq" id="WP_088354319.1">
    <property type="nucleotide sequence ID" value="NZ_CP061813.1"/>
</dbReference>
<dbReference type="AlphaFoldDB" id="A0A7L8AF50"/>
<keyword evidence="1" id="KW-0378">Hydrolase</keyword>
<dbReference type="EMBL" id="CP061813">
    <property type="protein sequence ID" value="QOD60631.1"/>
    <property type="molecule type" value="Genomic_DNA"/>
</dbReference>
<dbReference type="Proteomes" id="UP000516764">
    <property type="component" value="Chromosome"/>
</dbReference>
<dbReference type="KEGG" id="phal:H9I45_15025"/>